<dbReference type="Proteomes" id="UP001162060">
    <property type="component" value="Unassembled WGS sequence"/>
</dbReference>
<evidence type="ECO:0000313" key="2">
    <source>
        <dbReference type="Proteomes" id="UP001162060"/>
    </source>
</evidence>
<dbReference type="AlphaFoldDB" id="A0AAV1TVF6"/>
<gene>
    <name evidence="1" type="ORF">PM001_LOCUS10742</name>
</gene>
<comment type="caution">
    <text evidence="1">The sequence shown here is derived from an EMBL/GenBank/DDBJ whole genome shotgun (WGS) entry which is preliminary data.</text>
</comment>
<reference evidence="1" key="1">
    <citation type="submission" date="2024-01" db="EMBL/GenBank/DDBJ databases">
        <authorList>
            <person name="Webb A."/>
        </authorList>
    </citation>
    <scope>NUCLEOTIDE SEQUENCE</scope>
    <source>
        <strain evidence="1">Pm1</strain>
    </source>
</reference>
<organism evidence="1 2">
    <name type="scientific">Peronospora matthiolae</name>
    <dbReference type="NCBI Taxonomy" id="2874970"/>
    <lineage>
        <taxon>Eukaryota</taxon>
        <taxon>Sar</taxon>
        <taxon>Stramenopiles</taxon>
        <taxon>Oomycota</taxon>
        <taxon>Peronosporomycetes</taxon>
        <taxon>Peronosporales</taxon>
        <taxon>Peronosporaceae</taxon>
        <taxon>Peronospora</taxon>
    </lineage>
</organism>
<accession>A0AAV1TVF6</accession>
<protein>
    <submittedName>
        <fullName evidence="1">Uncharacterized protein</fullName>
    </submittedName>
</protein>
<proteinExistence type="predicted"/>
<name>A0AAV1TVF6_9STRA</name>
<dbReference type="EMBL" id="CAKLBY020000087">
    <property type="protein sequence ID" value="CAK7925592.1"/>
    <property type="molecule type" value="Genomic_DNA"/>
</dbReference>
<sequence>MLPAQLSALRATAAASVLHRLPSSMHKLALPATSQRLAAG</sequence>
<evidence type="ECO:0000313" key="1">
    <source>
        <dbReference type="EMBL" id="CAK7925592.1"/>
    </source>
</evidence>